<comment type="caution">
    <text evidence="1">The sequence shown here is derived from an EMBL/GenBank/DDBJ whole genome shotgun (WGS) entry which is preliminary data.</text>
</comment>
<dbReference type="EMBL" id="VOFY01000071">
    <property type="protein sequence ID" value="KAA8578881.1"/>
    <property type="molecule type" value="Genomic_DNA"/>
</dbReference>
<proteinExistence type="predicted"/>
<organism evidence="1 2">
    <name type="scientific">Etheostoma spectabile</name>
    <name type="common">orangethroat darter</name>
    <dbReference type="NCBI Taxonomy" id="54343"/>
    <lineage>
        <taxon>Eukaryota</taxon>
        <taxon>Metazoa</taxon>
        <taxon>Chordata</taxon>
        <taxon>Craniata</taxon>
        <taxon>Vertebrata</taxon>
        <taxon>Euteleostomi</taxon>
        <taxon>Actinopterygii</taxon>
        <taxon>Neopterygii</taxon>
        <taxon>Teleostei</taxon>
        <taxon>Neoteleostei</taxon>
        <taxon>Acanthomorphata</taxon>
        <taxon>Eupercaria</taxon>
        <taxon>Perciformes</taxon>
        <taxon>Percoidei</taxon>
        <taxon>Percidae</taxon>
        <taxon>Etheostomatinae</taxon>
        <taxon>Etheostoma</taxon>
    </lineage>
</organism>
<accession>A0A5J5CEK1</accession>
<evidence type="ECO:0000313" key="1">
    <source>
        <dbReference type="EMBL" id="KAA8578881.1"/>
    </source>
</evidence>
<name>A0A5J5CEK1_9PERO</name>
<dbReference type="Proteomes" id="UP000327493">
    <property type="component" value="Unassembled WGS sequence"/>
</dbReference>
<evidence type="ECO:0000313" key="2">
    <source>
        <dbReference type="Proteomes" id="UP000327493"/>
    </source>
</evidence>
<sequence>MGGSSYMEKEGLIRSMDLLHGSGVTLDCIITSRHPQIQTFLRELKITHYYDKWHVAKVHSHSDPVYPKYGNPPKASKDHSKWFQPALNRLDKVLINKRYLTDVEKLIISRHQLWSHSSVIQ</sequence>
<keyword evidence="2" id="KW-1185">Reference proteome</keyword>
<reference evidence="1 2" key="1">
    <citation type="submission" date="2019-08" db="EMBL/GenBank/DDBJ databases">
        <title>A chromosome-level genome assembly, high-density linkage maps, and genome scans reveal the genomic architecture of hybrid incompatibilities underlying speciation via character displacement in darters (Percidae: Etheostominae).</title>
        <authorList>
            <person name="Moran R.L."/>
            <person name="Catchen J.M."/>
            <person name="Fuller R.C."/>
        </authorList>
    </citation>
    <scope>NUCLEOTIDE SEQUENCE [LARGE SCALE GENOMIC DNA]</scope>
    <source>
        <strain evidence="1">EspeVRDwgs_2016</strain>
        <tissue evidence="1">Muscle</tissue>
    </source>
</reference>
<gene>
    <name evidence="1" type="ORF">FQN60_005416</name>
</gene>
<protein>
    <submittedName>
        <fullName evidence="1">Uncharacterized protein</fullName>
    </submittedName>
</protein>
<dbReference type="AlphaFoldDB" id="A0A5J5CEK1"/>
<feature type="non-terminal residue" evidence="1">
    <location>
        <position position="121"/>
    </location>
</feature>